<name>A0AAU6U7Q6_UNCXX</name>
<gene>
    <name evidence="1" type="ORF">MRM75_03935</name>
</gene>
<protein>
    <submittedName>
        <fullName evidence="1">Uncharacterized protein</fullName>
    </submittedName>
</protein>
<reference evidence="1" key="1">
    <citation type="submission" date="2022-03" db="EMBL/GenBank/DDBJ databases">
        <title>Sea Food Isolates.</title>
        <authorList>
            <person name="Li c."/>
        </authorList>
    </citation>
    <scope>NUCLEOTIDE SEQUENCE</scope>
    <source>
        <strain evidence="1">19CA06SA08-2</strain>
    </source>
</reference>
<proteinExistence type="predicted"/>
<evidence type="ECO:0000313" key="1">
    <source>
        <dbReference type="EMBL" id="XAG70155.1"/>
    </source>
</evidence>
<sequence length="46" mass="5200">MDIAVRIYVDCSGHDDLNRMPAQVMGALMRWGCTLMVLMVKYNALP</sequence>
<dbReference type="EMBL" id="CP095353">
    <property type="protein sequence ID" value="XAG70155.1"/>
    <property type="molecule type" value="Genomic_DNA"/>
</dbReference>
<accession>A0AAU6U7Q6</accession>
<organism evidence="1">
    <name type="scientific">bacterium 19CA06SA08-2</name>
    <dbReference type="NCBI Taxonomy" id="2920658"/>
    <lineage>
        <taxon>Bacteria</taxon>
    </lineage>
</organism>
<dbReference type="AlphaFoldDB" id="A0AAU6U7Q6"/>